<proteinExistence type="predicted"/>
<name>A0AAE0AQJ6_9ROSI</name>
<evidence type="ECO:0000313" key="3">
    <source>
        <dbReference type="Proteomes" id="UP001281410"/>
    </source>
</evidence>
<gene>
    <name evidence="2" type="ORF">Dsin_008965</name>
</gene>
<protein>
    <submittedName>
        <fullName evidence="2">Uncharacterized protein</fullName>
    </submittedName>
</protein>
<evidence type="ECO:0000313" key="2">
    <source>
        <dbReference type="EMBL" id="KAK3221940.1"/>
    </source>
</evidence>
<comment type="caution">
    <text evidence="2">The sequence shown here is derived from an EMBL/GenBank/DDBJ whole genome shotgun (WGS) entry which is preliminary data.</text>
</comment>
<accession>A0AAE0AQJ6</accession>
<feature type="region of interest" description="Disordered" evidence="1">
    <location>
        <begin position="1"/>
        <end position="27"/>
    </location>
</feature>
<feature type="non-terminal residue" evidence="2">
    <location>
        <position position="1"/>
    </location>
</feature>
<evidence type="ECO:0000256" key="1">
    <source>
        <dbReference type="SAM" id="MobiDB-lite"/>
    </source>
</evidence>
<organism evidence="2 3">
    <name type="scientific">Dipteronia sinensis</name>
    <dbReference type="NCBI Taxonomy" id="43782"/>
    <lineage>
        <taxon>Eukaryota</taxon>
        <taxon>Viridiplantae</taxon>
        <taxon>Streptophyta</taxon>
        <taxon>Embryophyta</taxon>
        <taxon>Tracheophyta</taxon>
        <taxon>Spermatophyta</taxon>
        <taxon>Magnoliopsida</taxon>
        <taxon>eudicotyledons</taxon>
        <taxon>Gunneridae</taxon>
        <taxon>Pentapetalae</taxon>
        <taxon>rosids</taxon>
        <taxon>malvids</taxon>
        <taxon>Sapindales</taxon>
        <taxon>Sapindaceae</taxon>
        <taxon>Hippocastanoideae</taxon>
        <taxon>Acereae</taxon>
        <taxon>Dipteronia</taxon>
    </lineage>
</organism>
<dbReference type="Proteomes" id="UP001281410">
    <property type="component" value="Unassembled WGS sequence"/>
</dbReference>
<dbReference type="AlphaFoldDB" id="A0AAE0AQJ6"/>
<dbReference type="EMBL" id="JANJYJ010000003">
    <property type="protein sequence ID" value="KAK3221940.1"/>
    <property type="molecule type" value="Genomic_DNA"/>
</dbReference>
<sequence>LGLEHQINNSQKRADEIIDSAGKKSKNPNFETWINNDGLLMSWLLGNVKEEVLSMIFGGDTSYSIWNNLQEQLLPNRLTPRKMKLS</sequence>
<feature type="compositionally biased region" description="Polar residues" evidence="1">
    <location>
        <begin position="1"/>
        <end position="11"/>
    </location>
</feature>
<reference evidence="2" key="1">
    <citation type="journal article" date="2023" name="Plant J.">
        <title>Genome sequences and population genomics provide insights into the demographic history, inbreeding, and mutation load of two 'living fossil' tree species of Dipteronia.</title>
        <authorList>
            <person name="Feng Y."/>
            <person name="Comes H.P."/>
            <person name="Chen J."/>
            <person name="Zhu S."/>
            <person name="Lu R."/>
            <person name="Zhang X."/>
            <person name="Li P."/>
            <person name="Qiu J."/>
            <person name="Olsen K.M."/>
            <person name="Qiu Y."/>
        </authorList>
    </citation>
    <scope>NUCLEOTIDE SEQUENCE</scope>
    <source>
        <strain evidence="2">NBL</strain>
    </source>
</reference>
<keyword evidence="3" id="KW-1185">Reference proteome</keyword>